<comment type="caution">
    <text evidence="2">The sequence shown here is derived from an EMBL/GenBank/DDBJ whole genome shotgun (WGS) entry which is preliminary data.</text>
</comment>
<evidence type="ECO:0000259" key="1">
    <source>
        <dbReference type="Pfam" id="PF16653"/>
    </source>
</evidence>
<reference evidence="2" key="1">
    <citation type="journal article" date="2014" name="Front. Microbiol.">
        <title>High frequency of phylogenetically diverse reductive dehalogenase-homologous genes in deep subseafloor sedimentary metagenomes.</title>
        <authorList>
            <person name="Kawai M."/>
            <person name="Futagami T."/>
            <person name="Toyoda A."/>
            <person name="Takaki Y."/>
            <person name="Nishi S."/>
            <person name="Hori S."/>
            <person name="Arai W."/>
            <person name="Tsubouchi T."/>
            <person name="Morono Y."/>
            <person name="Uchiyama I."/>
            <person name="Ito T."/>
            <person name="Fujiyama A."/>
            <person name="Inagaki F."/>
            <person name="Takami H."/>
        </authorList>
    </citation>
    <scope>NUCLEOTIDE SEQUENCE</scope>
    <source>
        <strain evidence="2">Expedition CK06-06</strain>
    </source>
</reference>
<dbReference type="SUPFAM" id="SSF55347">
    <property type="entry name" value="Glyceraldehyde-3-phosphate dehydrogenase-like, C-terminal domain"/>
    <property type="match status" value="1"/>
</dbReference>
<feature type="domain" description="Saccharopine dehydrogenase-like C-terminal" evidence="1">
    <location>
        <begin position="4"/>
        <end position="159"/>
    </location>
</feature>
<proteinExistence type="predicted"/>
<feature type="non-terminal residue" evidence="2">
    <location>
        <position position="159"/>
    </location>
</feature>
<dbReference type="EMBL" id="BARU01014363">
    <property type="protein sequence ID" value="GAH32454.1"/>
    <property type="molecule type" value="Genomic_DNA"/>
</dbReference>
<sequence length="159" mass="17935">YREKTVVIRHGEVITVDSMDDLEDIEFPEPFGKLEAFNTSGGTSTLPQTFHGKVDVLDYKTIRYPGHCEKVKCMIELGLFDEAPIEIDGNPVVPRKVTETLLKDNLSYEDDDVVLLRAWAEGTLDGEERTLTYTIIDHCDKEHGITAMQRMTAYPASIV</sequence>
<gene>
    <name evidence="2" type="ORF">S03H2_25396</name>
</gene>
<name>X1FT02_9ZZZZ</name>
<dbReference type="Gene3D" id="3.30.360.10">
    <property type="entry name" value="Dihydrodipicolinate Reductase, domain 2"/>
    <property type="match status" value="1"/>
</dbReference>
<protein>
    <recommendedName>
        <fullName evidence="1">Saccharopine dehydrogenase-like C-terminal domain-containing protein</fullName>
    </recommendedName>
</protein>
<dbReference type="Pfam" id="PF16653">
    <property type="entry name" value="Sacchrp_dh_C"/>
    <property type="match status" value="1"/>
</dbReference>
<evidence type="ECO:0000313" key="2">
    <source>
        <dbReference type="EMBL" id="GAH32454.1"/>
    </source>
</evidence>
<dbReference type="InterPro" id="IPR032095">
    <property type="entry name" value="Sacchrp_dh-like_C"/>
</dbReference>
<dbReference type="AlphaFoldDB" id="X1FT02"/>
<feature type="non-terminal residue" evidence="2">
    <location>
        <position position="1"/>
    </location>
</feature>
<accession>X1FT02</accession>
<organism evidence="2">
    <name type="scientific">marine sediment metagenome</name>
    <dbReference type="NCBI Taxonomy" id="412755"/>
    <lineage>
        <taxon>unclassified sequences</taxon>
        <taxon>metagenomes</taxon>
        <taxon>ecological metagenomes</taxon>
    </lineage>
</organism>